<dbReference type="Proteomes" id="UP000199677">
    <property type="component" value="Unassembled WGS sequence"/>
</dbReference>
<dbReference type="AlphaFoldDB" id="A0A1H0JNV2"/>
<reference evidence="2" key="1">
    <citation type="submission" date="2016-10" db="EMBL/GenBank/DDBJ databases">
        <authorList>
            <person name="Varghese N."/>
            <person name="Submissions S."/>
        </authorList>
    </citation>
    <scope>NUCLEOTIDE SEQUENCE [LARGE SCALE GENOMIC DNA]</scope>
    <source>
        <strain evidence="2">CGMCC 1.6494</strain>
    </source>
</reference>
<dbReference type="OrthoDB" id="9814896at2"/>
<dbReference type="STRING" id="416873.SAMN04487951_13019"/>
<evidence type="ECO:0000313" key="1">
    <source>
        <dbReference type="EMBL" id="SDO45475.1"/>
    </source>
</evidence>
<protein>
    <recommendedName>
        <fullName evidence="3">Dual specificity phosphatase, catalytic domain</fullName>
    </recommendedName>
</protein>
<dbReference type="InterPro" id="IPR029021">
    <property type="entry name" value="Prot-tyrosine_phosphatase-like"/>
</dbReference>
<organism evidence="1 2">
    <name type="scientific">Vreelandella arcis</name>
    <dbReference type="NCBI Taxonomy" id="416873"/>
    <lineage>
        <taxon>Bacteria</taxon>
        <taxon>Pseudomonadati</taxon>
        <taxon>Pseudomonadota</taxon>
        <taxon>Gammaproteobacteria</taxon>
        <taxon>Oceanospirillales</taxon>
        <taxon>Halomonadaceae</taxon>
        <taxon>Vreelandella</taxon>
    </lineage>
</organism>
<evidence type="ECO:0008006" key="3">
    <source>
        <dbReference type="Google" id="ProtNLM"/>
    </source>
</evidence>
<dbReference type="EMBL" id="FNII01000030">
    <property type="protein sequence ID" value="SDO45475.1"/>
    <property type="molecule type" value="Genomic_DNA"/>
</dbReference>
<keyword evidence="2" id="KW-1185">Reference proteome</keyword>
<dbReference type="RefSeq" id="WP_089708507.1">
    <property type="nucleotide sequence ID" value="NZ_FNII01000030.1"/>
</dbReference>
<name>A0A1H0JNV2_9GAMM</name>
<proteinExistence type="predicted"/>
<evidence type="ECO:0000313" key="2">
    <source>
        <dbReference type="Proteomes" id="UP000199677"/>
    </source>
</evidence>
<gene>
    <name evidence="1" type="ORF">SAMN04487951_13019</name>
</gene>
<dbReference type="Gene3D" id="3.90.190.10">
    <property type="entry name" value="Protein tyrosine phosphatase superfamily"/>
    <property type="match status" value="1"/>
</dbReference>
<accession>A0A1H0JNV2</accession>
<dbReference type="SUPFAM" id="SSF52799">
    <property type="entry name" value="(Phosphotyrosine protein) phosphatases II"/>
    <property type="match status" value="1"/>
</dbReference>
<sequence>MQEVYERVFVTDATSCLSGSDGVAVVHACKSPCHQRAVGYTGKLPNSHPNYLVLEQGSDLYLNIIDPPVPLFMPALFSSFLDFAKKHWDDGKKLVIHCNQGESRAPSLALLFLARALTVIDDSSYNSARDEFQKLYPRYQPGKGIQTYFTQNWAKLGQDF</sequence>